<feature type="non-terminal residue" evidence="2">
    <location>
        <position position="1"/>
    </location>
</feature>
<dbReference type="AlphaFoldDB" id="A0A382MSM9"/>
<feature type="compositionally biased region" description="Basic and acidic residues" evidence="1">
    <location>
        <begin position="68"/>
        <end position="77"/>
    </location>
</feature>
<sequence length="262" mass="30133">DTIMEKLKNKKWLYEQYVEKGRSWGDIAGELSTYSNKVRRAAEKLGIKSRDKAAAQSQALKSGRGTHPTKDKGHSDETKIKISEKVAENWDGLSEAEFESRRQSARDQWANMSEEDKIKLREAAIPGIQRAAQEGSKLEKYIRDRLTNTQYIVEYHRKNLIPNANLEIDIYIPELATAIEIDGPSHFLPIYGESALNKTIQSDNEKNGLLRYNGIMVLRVVQYRKTLSQKAMRDTWQAIHLELQAIAKKMPDKENRFKEIEV</sequence>
<organism evidence="2">
    <name type="scientific">marine metagenome</name>
    <dbReference type="NCBI Taxonomy" id="408172"/>
    <lineage>
        <taxon>unclassified sequences</taxon>
        <taxon>metagenomes</taxon>
        <taxon>ecological metagenomes</taxon>
    </lineage>
</organism>
<dbReference type="EMBL" id="UINC01095693">
    <property type="protein sequence ID" value="SVC51984.1"/>
    <property type="molecule type" value="Genomic_DNA"/>
</dbReference>
<proteinExistence type="predicted"/>
<evidence type="ECO:0000256" key="1">
    <source>
        <dbReference type="SAM" id="MobiDB-lite"/>
    </source>
</evidence>
<name>A0A382MSM9_9ZZZZ</name>
<evidence type="ECO:0000313" key="2">
    <source>
        <dbReference type="EMBL" id="SVC51984.1"/>
    </source>
</evidence>
<feature type="region of interest" description="Disordered" evidence="1">
    <location>
        <begin position="45"/>
        <end position="77"/>
    </location>
</feature>
<protein>
    <submittedName>
        <fullName evidence="2">Uncharacterized protein</fullName>
    </submittedName>
</protein>
<accession>A0A382MSM9</accession>
<dbReference type="Gene3D" id="3.40.960.10">
    <property type="entry name" value="VSR Endonuclease"/>
    <property type="match status" value="1"/>
</dbReference>
<reference evidence="2" key="1">
    <citation type="submission" date="2018-05" db="EMBL/GenBank/DDBJ databases">
        <authorList>
            <person name="Lanie J.A."/>
            <person name="Ng W.-L."/>
            <person name="Kazmierczak K.M."/>
            <person name="Andrzejewski T.M."/>
            <person name="Davidsen T.M."/>
            <person name="Wayne K.J."/>
            <person name="Tettelin H."/>
            <person name="Glass J.I."/>
            <person name="Rusch D."/>
            <person name="Podicherti R."/>
            <person name="Tsui H.-C.T."/>
            <person name="Winkler M.E."/>
        </authorList>
    </citation>
    <scope>NUCLEOTIDE SEQUENCE</scope>
</reference>
<gene>
    <name evidence="2" type="ORF">METZ01_LOCUS304838</name>
</gene>